<evidence type="ECO:0000313" key="3">
    <source>
        <dbReference type="EMBL" id="SFK34555.1"/>
    </source>
</evidence>
<dbReference type="InterPro" id="IPR029787">
    <property type="entry name" value="Nucleotide_cyclase"/>
</dbReference>
<reference evidence="3 4" key="1">
    <citation type="submission" date="2016-10" db="EMBL/GenBank/DDBJ databases">
        <authorList>
            <person name="Varghese N."/>
            <person name="Submissions S."/>
        </authorList>
    </citation>
    <scope>NUCLEOTIDE SEQUENCE [LARGE SCALE GENOMIC DNA]</scope>
    <source>
        <strain evidence="3 4">22B</strain>
    </source>
</reference>
<dbReference type="InterPro" id="IPR000160">
    <property type="entry name" value="GGDEF_dom"/>
</dbReference>
<dbReference type="GO" id="GO:0071111">
    <property type="term" value="F:cyclic-guanylate-specific phosphodiesterase activity"/>
    <property type="evidence" value="ECO:0007669"/>
    <property type="project" value="InterPro"/>
</dbReference>
<organism evidence="3 4">
    <name type="scientific">Succinivibrio dextrinosolvens</name>
    <dbReference type="NCBI Taxonomy" id="83771"/>
    <lineage>
        <taxon>Bacteria</taxon>
        <taxon>Pseudomonadati</taxon>
        <taxon>Pseudomonadota</taxon>
        <taxon>Gammaproteobacteria</taxon>
        <taxon>Aeromonadales</taxon>
        <taxon>Succinivibrionaceae</taxon>
        <taxon>Succinivibrio</taxon>
    </lineage>
</organism>
<dbReference type="Pfam" id="PF00990">
    <property type="entry name" value="GGDEF"/>
    <property type="match status" value="1"/>
</dbReference>
<dbReference type="PANTHER" id="PTHR33121">
    <property type="entry name" value="CYCLIC DI-GMP PHOSPHODIESTERASE PDEF"/>
    <property type="match status" value="1"/>
</dbReference>
<dbReference type="PROSITE" id="PS50887">
    <property type="entry name" value="GGDEF"/>
    <property type="match status" value="1"/>
</dbReference>
<evidence type="ECO:0000313" key="4">
    <source>
        <dbReference type="Proteomes" id="UP000243374"/>
    </source>
</evidence>
<gene>
    <name evidence="3" type="ORF">SAMN04487865_10589</name>
</gene>
<dbReference type="Proteomes" id="UP000243374">
    <property type="component" value="Unassembled WGS sequence"/>
</dbReference>
<dbReference type="OrthoDB" id="9812260at2"/>
<dbReference type="Gene3D" id="3.30.70.270">
    <property type="match status" value="1"/>
</dbReference>
<dbReference type="EMBL" id="FOSF01000058">
    <property type="protein sequence ID" value="SFK34555.1"/>
    <property type="molecule type" value="Genomic_DNA"/>
</dbReference>
<dbReference type="NCBIfam" id="TIGR00254">
    <property type="entry name" value="GGDEF"/>
    <property type="match status" value="1"/>
</dbReference>
<keyword evidence="4" id="KW-1185">Reference proteome</keyword>
<evidence type="ECO:0000256" key="1">
    <source>
        <dbReference type="SAM" id="Phobius"/>
    </source>
</evidence>
<sequence>MLSFSFVTDTSLLYFVVICMLILCSVIHHDKPRLNSCTRISINAAYLLLLHSVAYAVFCILFYVTDKYHLGNVKGIRFALVIVGLLTNYMSFVYPYILLYLIRHFYSRNTYVRGSNFRIFTTFFILCTLIFFAAIGYTTCLVYLEAPLSTVFLHNLDDAIVLAGIISFAVALPDFHKFIYQLLQGTYFSRRGIYIALGAILYLQFLLLPLNFLFYAPVMYMFTVILVYVIHVISQQKEVSVDFLTGMNNRNSLMKYLDRLFIKRSELDASFKLMVITIDDFKNLNNNYGHEAGDKTLISVANCLKSAAPANGMFLCRFLRDEFVAVIHEVPEFNIEDYINILNKKISELNSIRNDNIELSLSIGYVAYSHDLKDQNSFIHEAKANMFKQQELKRITKIRESTAIL</sequence>
<feature type="transmembrane region" description="Helical" evidence="1">
    <location>
        <begin position="76"/>
        <end position="102"/>
    </location>
</feature>
<feature type="transmembrane region" description="Helical" evidence="1">
    <location>
        <begin position="12"/>
        <end position="28"/>
    </location>
</feature>
<feature type="domain" description="GGDEF" evidence="2">
    <location>
        <begin position="269"/>
        <end position="405"/>
    </location>
</feature>
<dbReference type="RefSeq" id="WP_074841428.1">
    <property type="nucleotide sequence ID" value="NZ_FOSF01000058.1"/>
</dbReference>
<evidence type="ECO:0000259" key="2">
    <source>
        <dbReference type="PROSITE" id="PS50887"/>
    </source>
</evidence>
<dbReference type="SUPFAM" id="SSF55073">
    <property type="entry name" value="Nucleotide cyclase"/>
    <property type="match status" value="1"/>
</dbReference>
<dbReference type="InterPro" id="IPR050706">
    <property type="entry name" value="Cyclic-di-GMP_PDE-like"/>
</dbReference>
<dbReference type="CDD" id="cd01949">
    <property type="entry name" value="GGDEF"/>
    <property type="match status" value="1"/>
</dbReference>
<keyword evidence="1" id="KW-0472">Membrane</keyword>
<feature type="transmembrane region" description="Helical" evidence="1">
    <location>
        <begin position="123"/>
        <end position="144"/>
    </location>
</feature>
<feature type="transmembrane region" description="Helical" evidence="1">
    <location>
        <begin position="159"/>
        <end position="180"/>
    </location>
</feature>
<feature type="transmembrane region" description="Helical" evidence="1">
    <location>
        <begin position="40"/>
        <end position="64"/>
    </location>
</feature>
<proteinExistence type="predicted"/>
<dbReference type="InterPro" id="IPR043128">
    <property type="entry name" value="Rev_trsase/Diguanyl_cyclase"/>
</dbReference>
<accession>A0A662ZBL3</accession>
<dbReference type="PANTHER" id="PTHR33121:SF71">
    <property type="entry name" value="OXYGEN SENSOR PROTEIN DOSP"/>
    <property type="match status" value="1"/>
</dbReference>
<keyword evidence="1" id="KW-0812">Transmembrane</keyword>
<name>A0A662ZBL3_9GAMM</name>
<feature type="transmembrane region" description="Helical" evidence="1">
    <location>
        <begin position="192"/>
        <end position="208"/>
    </location>
</feature>
<dbReference type="AlphaFoldDB" id="A0A662ZBL3"/>
<feature type="transmembrane region" description="Helical" evidence="1">
    <location>
        <begin position="214"/>
        <end position="233"/>
    </location>
</feature>
<keyword evidence="1" id="KW-1133">Transmembrane helix</keyword>
<protein>
    <submittedName>
        <fullName evidence="3">Diguanylate cyclase (GGDEF) domain-containing protein</fullName>
    </submittedName>
</protein>
<dbReference type="SMART" id="SM00267">
    <property type="entry name" value="GGDEF"/>
    <property type="match status" value="1"/>
</dbReference>